<comment type="caution">
    <text evidence="1">The sequence shown here is derived from an EMBL/GenBank/DDBJ whole genome shotgun (WGS) entry which is preliminary data.</text>
</comment>
<protein>
    <submittedName>
        <fullName evidence="1">Uncharacterized protein</fullName>
    </submittedName>
</protein>
<proteinExistence type="predicted"/>
<evidence type="ECO:0000313" key="1">
    <source>
        <dbReference type="EMBL" id="KAH8986372.1"/>
    </source>
</evidence>
<name>A0AAD4LA93_9AGAM</name>
<organism evidence="1 2">
    <name type="scientific">Lactarius akahatsu</name>
    <dbReference type="NCBI Taxonomy" id="416441"/>
    <lineage>
        <taxon>Eukaryota</taxon>
        <taxon>Fungi</taxon>
        <taxon>Dikarya</taxon>
        <taxon>Basidiomycota</taxon>
        <taxon>Agaricomycotina</taxon>
        <taxon>Agaricomycetes</taxon>
        <taxon>Russulales</taxon>
        <taxon>Russulaceae</taxon>
        <taxon>Lactarius</taxon>
    </lineage>
</organism>
<evidence type="ECO:0000313" key="2">
    <source>
        <dbReference type="Proteomes" id="UP001201163"/>
    </source>
</evidence>
<accession>A0AAD4LA93</accession>
<dbReference type="EMBL" id="JAKELL010000055">
    <property type="protein sequence ID" value="KAH8986372.1"/>
    <property type="molecule type" value="Genomic_DNA"/>
</dbReference>
<sequence>MLLFRHAPVFFSIAFASRRPFMTPSSPYLYRVDTVFLGFNQLGIENTWPVATVSLVLSFLPPSYADAADGAKGT</sequence>
<dbReference type="Proteomes" id="UP001201163">
    <property type="component" value="Unassembled WGS sequence"/>
</dbReference>
<dbReference type="AlphaFoldDB" id="A0AAD4LA93"/>
<keyword evidence="2" id="KW-1185">Reference proteome</keyword>
<gene>
    <name evidence="1" type="ORF">EDB92DRAFT_1272910</name>
</gene>
<reference evidence="1" key="1">
    <citation type="submission" date="2022-01" db="EMBL/GenBank/DDBJ databases">
        <title>Comparative genomics reveals a dynamic genome evolution in the ectomycorrhizal milk-cap (Lactarius) mushrooms.</title>
        <authorList>
            <consortium name="DOE Joint Genome Institute"/>
            <person name="Lebreton A."/>
            <person name="Tang N."/>
            <person name="Kuo A."/>
            <person name="LaButti K."/>
            <person name="Drula E."/>
            <person name="Barry K."/>
            <person name="Clum A."/>
            <person name="Lipzen A."/>
            <person name="Mousain D."/>
            <person name="Ng V."/>
            <person name="Wang R."/>
            <person name="Wang X."/>
            <person name="Dai Y."/>
            <person name="Henrissat B."/>
            <person name="Grigoriev I.V."/>
            <person name="Guerin-Laguette A."/>
            <person name="Yu F."/>
            <person name="Martin F.M."/>
        </authorList>
    </citation>
    <scope>NUCLEOTIDE SEQUENCE</scope>
    <source>
        <strain evidence="1">QP</strain>
    </source>
</reference>